<evidence type="ECO:0008006" key="3">
    <source>
        <dbReference type="Google" id="ProtNLM"/>
    </source>
</evidence>
<dbReference type="InterPro" id="IPR032675">
    <property type="entry name" value="LRR_dom_sf"/>
</dbReference>
<dbReference type="Gene3D" id="3.80.10.10">
    <property type="entry name" value="Ribonuclease Inhibitor"/>
    <property type="match status" value="1"/>
</dbReference>
<organism evidence="1 2">
    <name type="scientific">Hypsizygus marmoreus</name>
    <name type="common">White beech mushroom</name>
    <name type="synonym">Agaricus marmoreus</name>
    <dbReference type="NCBI Taxonomy" id="39966"/>
    <lineage>
        <taxon>Eukaryota</taxon>
        <taxon>Fungi</taxon>
        <taxon>Dikarya</taxon>
        <taxon>Basidiomycota</taxon>
        <taxon>Agaricomycotina</taxon>
        <taxon>Agaricomycetes</taxon>
        <taxon>Agaricomycetidae</taxon>
        <taxon>Agaricales</taxon>
        <taxon>Tricholomatineae</taxon>
        <taxon>Lyophyllaceae</taxon>
        <taxon>Hypsizygus</taxon>
    </lineage>
</organism>
<dbReference type="OrthoDB" id="2747524at2759"/>
<dbReference type="InParanoid" id="A0A369KG09"/>
<dbReference type="SUPFAM" id="SSF52047">
    <property type="entry name" value="RNI-like"/>
    <property type="match status" value="1"/>
</dbReference>
<name>A0A369KG09_HYPMA</name>
<evidence type="ECO:0000313" key="2">
    <source>
        <dbReference type="Proteomes" id="UP000076154"/>
    </source>
</evidence>
<gene>
    <name evidence="1" type="ORF">Hypma_013930</name>
</gene>
<keyword evidence="2" id="KW-1185">Reference proteome</keyword>
<dbReference type="AlphaFoldDB" id="A0A369KG09"/>
<comment type="caution">
    <text evidence="1">The sequence shown here is derived from an EMBL/GenBank/DDBJ whole genome shotgun (WGS) entry which is preliminary data.</text>
</comment>
<accession>A0A369KG09</accession>
<dbReference type="EMBL" id="LUEZ02000009">
    <property type="protein sequence ID" value="RDB29836.1"/>
    <property type="molecule type" value="Genomic_DNA"/>
</dbReference>
<evidence type="ECO:0000313" key="1">
    <source>
        <dbReference type="EMBL" id="RDB29836.1"/>
    </source>
</evidence>
<reference evidence="1" key="1">
    <citation type="submission" date="2018-04" db="EMBL/GenBank/DDBJ databases">
        <title>Whole genome sequencing of Hypsizygus marmoreus.</title>
        <authorList>
            <person name="Choi I.-G."/>
            <person name="Min B."/>
            <person name="Kim J.-G."/>
            <person name="Kim S."/>
            <person name="Oh Y.-L."/>
            <person name="Kong W.-S."/>
            <person name="Park H."/>
            <person name="Jeong J."/>
            <person name="Song E.-S."/>
        </authorList>
    </citation>
    <scope>NUCLEOTIDE SEQUENCE [LARGE SCALE GENOMIC DNA]</scope>
    <source>
        <strain evidence="1">51987-8</strain>
    </source>
</reference>
<protein>
    <recommendedName>
        <fullName evidence="3">F-box domain-containing protein</fullName>
    </recommendedName>
</protein>
<proteinExistence type="predicted"/>
<dbReference type="Proteomes" id="UP000076154">
    <property type="component" value="Unassembled WGS sequence"/>
</dbReference>
<dbReference type="STRING" id="39966.A0A369KG09"/>
<sequence>MPILNADVAYALVKETLTLHRNSDIETILSLASTCRAVREPCLSVLFAEVHWPHANKHDEDSGLHFFPPMLWPYFRRFRLAWPEEWPDATPPRWGDRYYTGGDYHPRHLDKLVNALPSMPSLASVYISCPFYPPNSLLNAIIQCPSLRDLSFHDTPLYISMIPKVPTGFHLERLAIVPVAEAVRVGEGPYDARYSEAAYYLREYRKKYKNDILARFAATAFLFQVGKPVHLRHVQLSADLCTLDALGDHEWPNLDTLVLTGHAPRGTTELLDVIAKMPKLRELRLLFAKTKSDPGFRILLDHHPTVKNNYPSVLSQLKHLALSNACNFDGVFHYTTALERLAICAIIDQPRVPIALTHAEVEKILADMAVGRRTLSENQLGRLRIMIEDKVNPELCAAVAKHCPNLEALEIELCGYHDGKSIYAWHEFVDAFSSLSNLRELRICIQFPEYDETDLFEPGRAARKECAMYLASRLQTLRRVGFEYRKRTGTHRYEDSWLEFEVERNAGTGAVEMWQLDASWYPFPEMWIPVRRG</sequence>